<dbReference type="EMBL" id="CP026606">
    <property type="protein sequence ID" value="AVB76067.1"/>
    <property type="molecule type" value="Genomic_DNA"/>
</dbReference>
<reference evidence="23" key="4">
    <citation type="submission" date="2021-01" db="EMBL/GenBank/DDBJ databases">
        <title>Genomic Encyclopedia of Type Strains, Phase IV (KMG-V): Genome sequencing to study the core and pangenomes of soil and plant-associated prokaryotes.</title>
        <authorList>
            <person name="Whitman W."/>
        </authorList>
    </citation>
    <scope>NUCLEOTIDE SEQUENCE</scope>
    <source>
        <strain evidence="12 31">A1</strain>
        <strain evidence="10 30">A4</strain>
        <strain evidence="11 35">A5</strain>
        <strain evidence="20 28">C11</strain>
        <strain evidence="14 29">C12</strain>
        <strain evidence="17 32">C13</strain>
        <strain evidence="18 34">C14</strain>
        <strain evidence="16 27">C8</strain>
        <strain evidence="15 33">C9</strain>
        <strain evidence="21 37">D1</strain>
        <strain evidence="19 36">DSM 7078</strain>
        <strain evidence="23">RC</strain>
        <strain evidence="13 26">S1</strain>
    </source>
</reference>
<evidence type="ECO:0000313" key="34">
    <source>
        <dbReference type="Proteomes" id="UP000571751"/>
    </source>
</evidence>
<dbReference type="Proteomes" id="UP000571854">
    <property type="component" value="Unassembled WGS sequence"/>
</dbReference>
<dbReference type="Proteomes" id="UP000714405">
    <property type="component" value="Unassembled WGS sequence"/>
</dbReference>
<dbReference type="EMBL" id="JACDUJ010000001">
    <property type="protein sequence ID" value="MBA2846210.1"/>
    <property type="molecule type" value="Genomic_DNA"/>
</dbReference>
<dbReference type="Proteomes" id="UP000567099">
    <property type="component" value="Unassembled WGS sequence"/>
</dbReference>
<evidence type="ECO:0000313" key="17">
    <source>
        <dbReference type="EMBL" id="MBA2864527.1"/>
    </source>
</evidence>
<dbReference type="EMBL" id="JAGINF010000002">
    <property type="protein sequence ID" value="MBP2219443.1"/>
    <property type="molecule type" value="Genomic_DNA"/>
</dbReference>
<gene>
    <name evidence="22" type="ORF">H0S71_06825</name>
    <name evidence="23" type="ORF">HNP85_001808</name>
    <name evidence="12" type="ORF">HNP86_001615</name>
    <name evidence="10" type="ORF">HNP87_001322</name>
    <name evidence="11" type="ORF">HNP88_000394</name>
    <name evidence="13" type="ORF">HNP89_001040</name>
    <name evidence="16" type="ORF">HNP90_001161</name>
    <name evidence="15" type="ORF">HNP91_001310</name>
    <name evidence="20" type="ORF">HNP92_000989</name>
    <name evidence="14" type="ORF">HNP93_001510</name>
    <name evidence="17" type="ORF">HNP94_001549</name>
    <name evidence="18" type="ORF">HNP95_001206</name>
    <name evidence="21" type="ORF">HNP96_001420</name>
    <name evidence="19" type="ORF">HNP97_001496</name>
    <name evidence="24" type="ORF">J2745_000920</name>
    <name evidence="9" type="ORF">MMJJ_06510</name>
</gene>
<feature type="domain" description="Transcription factor CBF/NF-Y/archaeal histone" evidence="8">
    <location>
        <begin position="2"/>
        <end position="65"/>
    </location>
</feature>
<evidence type="ECO:0000259" key="8">
    <source>
        <dbReference type="Pfam" id="PF00808"/>
    </source>
</evidence>
<evidence type="ECO:0000313" key="24">
    <source>
        <dbReference type="EMBL" id="MBP2219443.1"/>
    </source>
</evidence>
<evidence type="ECO:0000313" key="30">
    <source>
        <dbReference type="Proteomes" id="UP000563838"/>
    </source>
</evidence>
<dbReference type="RefSeq" id="WP_011170330.1">
    <property type="nucleotide sequence ID" value="NZ_BAAABJ010000001.1"/>
</dbReference>
<evidence type="ECO:0000313" key="22">
    <source>
        <dbReference type="EMBL" id="MBG0769590.1"/>
    </source>
</evidence>
<evidence type="ECO:0000313" key="12">
    <source>
        <dbReference type="EMBL" id="MBA2851462.1"/>
    </source>
</evidence>
<dbReference type="Proteomes" id="UP000571751">
    <property type="component" value="Unassembled WGS sequence"/>
</dbReference>
<accession>A0A2L1C9N6</accession>
<evidence type="ECO:0000256" key="2">
    <source>
        <dbReference type="ARBA" id="ARBA00004286"/>
    </source>
</evidence>
<dbReference type="AlphaFoldDB" id="A0A2L1C9N6"/>
<organism evidence="9 25">
    <name type="scientific">Methanococcus maripaludis</name>
    <name type="common">Methanococcus deltae</name>
    <dbReference type="NCBI Taxonomy" id="39152"/>
    <lineage>
        <taxon>Archaea</taxon>
        <taxon>Methanobacteriati</taxon>
        <taxon>Methanobacteriota</taxon>
        <taxon>Methanomada group</taxon>
        <taxon>Methanococci</taxon>
        <taxon>Methanococcales</taxon>
        <taxon>Methanococcaceae</taxon>
        <taxon>Methanococcus</taxon>
    </lineage>
</organism>
<dbReference type="EMBL" id="JACDUN010000001">
    <property type="protein sequence ID" value="MBA2858809.1"/>
    <property type="molecule type" value="Genomic_DNA"/>
</dbReference>
<dbReference type="Proteomes" id="UP000533207">
    <property type="component" value="Unassembled WGS sequence"/>
</dbReference>
<evidence type="ECO:0000313" key="25">
    <source>
        <dbReference type="Proteomes" id="UP000239462"/>
    </source>
</evidence>
<keyword evidence="6" id="KW-0963">Cytoplasm</keyword>
<dbReference type="PANTHER" id="PTHR47828:SF1">
    <property type="entry name" value="ARCHAEAL HISTONE A"/>
    <property type="match status" value="1"/>
</dbReference>
<evidence type="ECO:0000313" key="35">
    <source>
        <dbReference type="Proteomes" id="UP000571854"/>
    </source>
</evidence>
<dbReference type="EMBL" id="JACHEC010000002">
    <property type="protein sequence ID" value="MBB6401684.1"/>
    <property type="molecule type" value="Genomic_DNA"/>
</dbReference>
<evidence type="ECO:0000313" key="16">
    <source>
        <dbReference type="EMBL" id="MBA2862280.1"/>
    </source>
</evidence>
<dbReference type="EMBL" id="JACDUI010000002">
    <property type="protein sequence ID" value="MBA2840790.1"/>
    <property type="molecule type" value="Genomic_DNA"/>
</dbReference>
<comment type="subcellular location">
    <subcellularLocation>
        <location evidence="2">Chromosome</location>
    </subcellularLocation>
    <subcellularLocation>
        <location evidence="3">Cytoplasm</location>
    </subcellularLocation>
</comment>
<dbReference type="Proteomes" id="UP000722095">
    <property type="component" value="Unassembled WGS sequence"/>
</dbReference>
<dbReference type="Gene3D" id="1.10.20.10">
    <property type="entry name" value="Histone, subunit A"/>
    <property type="match status" value="1"/>
</dbReference>
<dbReference type="Proteomes" id="UP000558015">
    <property type="component" value="Unassembled WGS sequence"/>
</dbReference>
<evidence type="ECO:0000256" key="3">
    <source>
        <dbReference type="ARBA" id="ARBA00004496"/>
    </source>
</evidence>
<dbReference type="PANTHER" id="PTHR47828">
    <property type="entry name" value="ARCHAEAL HISTONE A"/>
    <property type="match status" value="1"/>
</dbReference>
<dbReference type="EMBL" id="JACDUH010000002">
    <property type="protein sequence ID" value="MBA2851462.1"/>
    <property type="molecule type" value="Genomic_DNA"/>
</dbReference>
<name>A0A2L1C9N6_METMI</name>
<evidence type="ECO:0000313" key="15">
    <source>
        <dbReference type="EMBL" id="MBA2860495.1"/>
    </source>
</evidence>
<evidence type="ECO:0000313" key="37">
    <source>
        <dbReference type="Proteomes" id="UP000590564"/>
    </source>
</evidence>
<evidence type="ECO:0000313" key="11">
    <source>
        <dbReference type="EMBL" id="MBA2846210.1"/>
    </source>
</evidence>
<dbReference type="EMBL" id="JACHIQ010000003">
    <property type="protein sequence ID" value="MBB6067983.1"/>
    <property type="molecule type" value="Genomic_DNA"/>
</dbReference>
<evidence type="ECO:0000313" key="28">
    <source>
        <dbReference type="Proteomes" id="UP000536195"/>
    </source>
</evidence>
<evidence type="ECO:0000313" key="21">
    <source>
        <dbReference type="EMBL" id="MBB6497377.1"/>
    </source>
</evidence>
<evidence type="ECO:0000313" key="26">
    <source>
        <dbReference type="Proteomes" id="UP000522365"/>
    </source>
</evidence>
<reference evidence="22" key="3">
    <citation type="submission" date="2020-07" db="EMBL/GenBank/DDBJ databases">
        <title>Severe corrosion of carbon steel in oil field produced water can be linked to methanogenic archaea containing a special type of NiFe hydrogenase.</title>
        <authorList>
            <person name="Lahme S."/>
            <person name="Mand J."/>
            <person name="Longwell J."/>
            <person name="Smith R."/>
            <person name="Enning D."/>
        </authorList>
    </citation>
    <scope>NUCLEOTIDE SEQUENCE</scope>
    <source>
        <strain evidence="22">MIC098Bin5</strain>
    </source>
</reference>
<dbReference type="OMA" id="VAPCVRI"/>
<evidence type="ECO:0000313" key="10">
    <source>
        <dbReference type="EMBL" id="MBA2840790.1"/>
    </source>
</evidence>
<evidence type="ECO:0000256" key="5">
    <source>
        <dbReference type="ARBA" id="ARBA00022454"/>
    </source>
</evidence>
<evidence type="ECO:0000313" key="31">
    <source>
        <dbReference type="Proteomes" id="UP000564425"/>
    </source>
</evidence>
<dbReference type="Proteomes" id="UP000564425">
    <property type="component" value="Unassembled WGS sequence"/>
</dbReference>
<dbReference type="Proteomes" id="UP000568063">
    <property type="component" value="Unassembled WGS sequence"/>
</dbReference>
<dbReference type="EMBL" id="JACHED010000003">
    <property type="protein sequence ID" value="MBB6497377.1"/>
    <property type="molecule type" value="Genomic_DNA"/>
</dbReference>
<dbReference type="EMBL" id="JACCQJ010000002">
    <property type="protein sequence ID" value="MBG0769590.1"/>
    <property type="molecule type" value="Genomic_DNA"/>
</dbReference>
<evidence type="ECO:0000313" key="27">
    <source>
        <dbReference type="Proteomes" id="UP000533207"/>
    </source>
</evidence>
<protein>
    <submittedName>
        <fullName evidence="10">Histone H3/H4</fullName>
    </submittedName>
    <submittedName>
        <fullName evidence="22">Histone family protein</fullName>
    </submittedName>
    <submittedName>
        <fullName evidence="9">Histone-like transcription factor (CBF/NF-Y) and archaeal histone</fullName>
    </submittedName>
</protein>
<evidence type="ECO:0000313" key="36">
    <source>
        <dbReference type="Proteomes" id="UP000584706"/>
    </source>
</evidence>
<dbReference type="EMBL" id="JACDUM010000002">
    <property type="protein sequence ID" value="MBA2860495.1"/>
    <property type="molecule type" value="Genomic_DNA"/>
</dbReference>
<dbReference type="GO" id="GO:0005737">
    <property type="term" value="C:cytoplasm"/>
    <property type="evidence" value="ECO:0007669"/>
    <property type="project" value="UniProtKB-SubCell"/>
</dbReference>
<dbReference type="EMBL" id="JACDUL010000003">
    <property type="protein sequence ID" value="MBA2862280.1"/>
    <property type="molecule type" value="Genomic_DNA"/>
</dbReference>
<evidence type="ECO:0000256" key="7">
    <source>
        <dbReference type="ARBA" id="ARBA00023125"/>
    </source>
</evidence>
<evidence type="ECO:0000256" key="1">
    <source>
        <dbReference type="ARBA" id="ARBA00003773"/>
    </source>
</evidence>
<dbReference type="GO" id="GO:0005694">
    <property type="term" value="C:chromosome"/>
    <property type="evidence" value="ECO:0007669"/>
    <property type="project" value="UniProtKB-SubCell"/>
</dbReference>
<dbReference type="InterPro" id="IPR009072">
    <property type="entry name" value="Histone-fold"/>
</dbReference>
<sequence length="67" mass="7294">MAELPVAPVVRILKKAGAERVSEDAAKMFVEALEEIAMDIAKEAADLSKHAGRKTVKVEDIKMALKM</sequence>
<dbReference type="Proteomes" id="UP000584706">
    <property type="component" value="Unassembled WGS sequence"/>
</dbReference>
<evidence type="ECO:0000256" key="6">
    <source>
        <dbReference type="ARBA" id="ARBA00022490"/>
    </source>
</evidence>
<dbReference type="SUPFAM" id="SSF47113">
    <property type="entry name" value="Histone-fold"/>
    <property type="match status" value="1"/>
</dbReference>
<dbReference type="Proteomes" id="UP000522365">
    <property type="component" value="Unassembled WGS sequence"/>
</dbReference>
<dbReference type="EMBL" id="JACDUO010000002">
    <property type="protein sequence ID" value="MBA2864527.1"/>
    <property type="molecule type" value="Genomic_DNA"/>
</dbReference>
<evidence type="ECO:0000313" key="18">
    <source>
        <dbReference type="EMBL" id="MBA2869027.1"/>
    </source>
</evidence>
<dbReference type="InterPro" id="IPR003958">
    <property type="entry name" value="CBFA_NFYB_domain"/>
</dbReference>
<comment type="similarity">
    <text evidence="4">Belongs to the archaeal histone HMF family.</text>
</comment>
<dbReference type="KEGG" id="mmad:MMJJ_06510"/>
<evidence type="ECO:0000313" key="13">
    <source>
        <dbReference type="EMBL" id="MBA2853083.1"/>
    </source>
</evidence>
<keyword evidence="5" id="KW-0158">Chromosome</keyword>
<reference evidence="25" key="1">
    <citation type="journal article" date="2018" name="Genome Announc.">
        <title>Complete Genome Sequence of the Methanococcus maripaludis Type Strain JJ (DSM 2067), a Model for Selenoprotein Synthesis in Archaea.</title>
        <authorList>
            <person name="Poehlein A."/>
            <person name="Heym D."/>
            <person name="Quitzke V."/>
            <person name="Fersch J."/>
            <person name="Daniel R."/>
            <person name="Rother M."/>
        </authorList>
    </citation>
    <scope>NUCLEOTIDE SEQUENCE [LARGE SCALE GENOMIC DNA]</scope>
    <source>
        <strain evidence="25">DSM 2067</strain>
    </source>
</reference>
<dbReference type="EMBL" id="JACDUP010000002">
    <property type="protein sequence ID" value="MBA2869027.1"/>
    <property type="molecule type" value="Genomic_DNA"/>
</dbReference>
<dbReference type="Proteomes" id="UP000590564">
    <property type="component" value="Unassembled WGS sequence"/>
</dbReference>
<dbReference type="GO" id="GO:0046982">
    <property type="term" value="F:protein heterodimerization activity"/>
    <property type="evidence" value="ECO:0007669"/>
    <property type="project" value="InterPro"/>
</dbReference>
<dbReference type="CDD" id="cd22909">
    <property type="entry name" value="HFD_archaea_histone-like"/>
    <property type="match status" value="1"/>
</dbReference>
<evidence type="ECO:0000313" key="19">
    <source>
        <dbReference type="EMBL" id="MBB6067983.1"/>
    </source>
</evidence>
<dbReference type="Proteomes" id="UP000536195">
    <property type="component" value="Unassembled WGS sequence"/>
</dbReference>
<dbReference type="Proteomes" id="UP000563838">
    <property type="component" value="Unassembled WGS sequence"/>
</dbReference>
<evidence type="ECO:0000313" key="14">
    <source>
        <dbReference type="EMBL" id="MBA2858809.1"/>
    </source>
</evidence>
<evidence type="ECO:0000313" key="9">
    <source>
        <dbReference type="EMBL" id="AVB76067.1"/>
    </source>
</evidence>
<dbReference type="EMBL" id="JACDUK010000002">
    <property type="protein sequence ID" value="MBA2853083.1"/>
    <property type="molecule type" value="Genomic_DNA"/>
</dbReference>
<dbReference type="GeneID" id="10981827"/>
<dbReference type="Pfam" id="PF00808">
    <property type="entry name" value="CBFD_NFYB_HMF"/>
    <property type="match status" value="1"/>
</dbReference>
<evidence type="ECO:0000313" key="33">
    <source>
        <dbReference type="Proteomes" id="UP000568063"/>
    </source>
</evidence>
<dbReference type="Proteomes" id="UP000742560">
    <property type="component" value="Unassembled WGS sequence"/>
</dbReference>
<dbReference type="InterPro" id="IPR050004">
    <property type="entry name" value="HmfB-like"/>
</dbReference>
<reference evidence="9" key="2">
    <citation type="submission" date="2018-02" db="EMBL/GenBank/DDBJ databases">
        <title>Complete genome sequence of the Methanococcus maripaludis type strain JJ (DSM 2067), a model for selenoprotein synthesis in Archaea.</title>
        <authorList>
            <person name="Poehlein A."/>
            <person name="Heym D."/>
            <person name="Quitzke V."/>
            <person name="Fersch J."/>
            <person name="Daniel R."/>
            <person name="Rother M."/>
        </authorList>
    </citation>
    <scope>NUCLEOTIDE SEQUENCE [LARGE SCALE GENOMIC DNA]</scope>
    <source>
        <strain evidence="9">DSM 2067</strain>
    </source>
</reference>
<comment type="function">
    <text evidence="1">Binds and compact DNA (95 to 150 base pairs) to form nucleosome-like structures that contain positive DNA supercoils. Increases the resistance of DNA to thermal denaturation (in vitro).</text>
</comment>
<evidence type="ECO:0000313" key="20">
    <source>
        <dbReference type="EMBL" id="MBB6401684.1"/>
    </source>
</evidence>
<dbReference type="InterPro" id="IPR050947">
    <property type="entry name" value="Archaeal_histone_HMF"/>
</dbReference>
<dbReference type="GO" id="GO:0003677">
    <property type="term" value="F:DNA binding"/>
    <property type="evidence" value="ECO:0007669"/>
    <property type="project" value="UniProtKB-KW"/>
</dbReference>
<dbReference type="Proteomes" id="UP000239462">
    <property type="component" value="Chromosome"/>
</dbReference>
<reference evidence="24" key="5">
    <citation type="submission" date="2021-03" db="EMBL/GenBank/DDBJ databases">
        <title>Genomic Encyclopedia of Type Strains, Phase IV (KMG-IV): sequencing the most valuable type-strain genomes for metagenomic binning, comparative biology and taxonomic classification.</title>
        <authorList>
            <person name="Goeker M."/>
        </authorList>
    </citation>
    <scope>NUCLEOTIDE SEQUENCE</scope>
    <source>
        <strain evidence="24">DSM 2771</strain>
    </source>
</reference>
<dbReference type="NCBIfam" id="NF043032">
    <property type="entry name" value="archaea_histone"/>
    <property type="match status" value="1"/>
</dbReference>
<proteinExistence type="inferred from homology"/>
<evidence type="ECO:0000313" key="23">
    <source>
        <dbReference type="EMBL" id="MBM7410113.1"/>
    </source>
</evidence>
<evidence type="ECO:0000313" key="32">
    <source>
        <dbReference type="Proteomes" id="UP000567099"/>
    </source>
</evidence>
<evidence type="ECO:0000256" key="4">
    <source>
        <dbReference type="ARBA" id="ARBA00008264"/>
    </source>
</evidence>
<keyword evidence="7" id="KW-0238">DNA-binding</keyword>
<evidence type="ECO:0000313" key="29">
    <source>
        <dbReference type="Proteomes" id="UP000558015"/>
    </source>
</evidence>
<dbReference type="EMBL" id="JAFBBC010000002">
    <property type="protein sequence ID" value="MBM7410113.1"/>
    <property type="molecule type" value="Genomic_DNA"/>
</dbReference>